<evidence type="ECO:0000313" key="1">
    <source>
        <dbReference type="EMBL" id="CAA7056568.1"/>
    </source>
</evidence>
<keyword evidence="2" id="KW-1185">Reference proteome</keyword>
<dbReference type="EMBL" id="CACVBM020001648">
    <property type="protein sequence ID" value="CAA7056568.1"/>
    <property type="molecule type" value="Genomic_DNA"/>
</dbReference>
<comment type="caution">
    <text evidence="1">The sequence shown here is derived from an EMBL/GenBank/DDBJ whole genome shotgun (WGS) entry which is preliminary data.</text>
</comment>
<evidence type="ECO:0000313" key="2">
    <source>
        <dbReference type="Proteomes" id="UP000467841"/>
    </source>
</evidence>
<dbReference type="Proteomes" id="UP000467841">
    <property type="component" value="Unassembled WGS sequence"/>
</dbReference>
<name>A0A6D2L9P6_9BRAS</name>
<accession>A0A6D2L9P6</accession>
<reference evidence="1" key="1">
    <citation type="submission" date="2020-01" db="EMBL/GenBank/DDBJ databases">
        <authorList>
            <person name="Mishra B."/>
        </authorList>
    </citation>
    <scope>NUCLEOTIDE SEQUENCE [LARGE SCALE GENOMIC DNA]</scope>
</reference>
<dbReference type="AlphaFoldDB" id="A0A6D2L9P6"/>
<sequence length="146" mass="16468">MFGMEVFCTFPSNYVEAQKHGNERRIKIGDEDETLRTGKRTKPSGRGNVHWSNLVLSQSSGDTSYLEKIRMIITNMEKTCSYYNGAKTIQPIKNGRIKWRYTAASKTGQSCSNIQLLNEDEASLNQLGNDTSCYGGERAWINSKNT</sequence>
<protein>
    <submittedName>
        <fullName evidence="1">Uncharacterized protein</fullName>
    </submittedName>
</protein>
<gene>
    <name evidence="1" type="ORF">MERR_LOCUS43804</name>
</gene>
<proteinExistence type="predicted"/>
<organism evidence="1 2">
    <name type="scientific">Microthlaspi erraticum</name>
    <dbReference type="NCBI Taxonomy" id="1685480"/>
    <lineage>
        <taxon>Eukaryota</taxon>
        <taxon>Viridiplantae</taxon>
        <taxon>Streptophyta</taxon>
        <taxon>Embryophyta</taxon>
        <taxon>Tracheophyta</taxon>
        <taxon>Spermatophyta</taxon>
        <taxon>Magnoliopsida</taxon>
        <taxon>eudicotyledons</taxon>
        <taxon>Gunneridae</taxon>
        <taxon>Pentapetalae</taxon>
        <taxon>rosids</taxon>
        <taxon>malvids</taxon>
        <taxon>Brassicales</taxon>
        <taxon>Brassicaceae</taxon>
        <taxon>Coluteocarpeae</taxon>
        <taxon>Microthlaspi</taxon>
    </lineage>
</organism>